<dbReference type="Pfam" id="PF00096">
    <property type="entry name" value="zf-C2H2"/>
    <property type="match status" value="4"/>
</dbReference>
<feature type="domain" description="C2H2-type" evidence="9">
    <location>
        <begin position="1546"/>
        <end position="1573"/>
    </location>
</feature>
<feature type="compositionally biased region" description="Polar residues" evidence="8">
    <location>
        <begin position="931"/>
        <end position="941"/>
    </location>
</feature>
<keyword evidence="2" id="KW-0479">Metal-binding</keyword>
<keyword evidence="3" id="KW-0677">Repeat</keyword>
<feature type="domain" description="C2H2-type" evidence="9">
    <location>
        <begin position="1714"/>
        <end position="1741"/>
    </location>
</feature>
<feature type="compositionally biased region" description="Basic and acidic residues" evidence="8">
    <location>
        <begin position="1116"/>
        <end position="1126"/>
    </location>
</feature>
<evidence type="ECO:0000256" key="1">
    <source>
        <dbReference type="ARBA" id="ARBA00004123"/>
    </source>
</evidence>
<evidence type="ECO:0000256" key="3">
    <source>
        <dbReference type="ARBA" id="ARBA00022737"/>
    </source>
</evidence>
<feature type="region of interest" description="Disordered" evidence="8">
    <location>
        <begin position="845"/>
        <end position="892"/>
    </location>
</feature>
<dbReference type="Pfam" id="PF13912">
    <property type="entry name" value="zf-C2H2_6"/>
    <property type="match status" value="1"/>
</dbReference>
<feature type="domain" description="C2H2-type" evidence="9">
    <location>
        <begin position="1518"/>
        <end position="1545"/>
    </location>
</feature>
<feature type="domain" description="C2H2-type" evidence="9">
    <location>
        <begin position="1574"/>
        <end position="1601"/>
    </location>
</feature>
<feature type="region of interest" description="Disordered" evidence="8">
    <location>
        <begin position="912"/>
        <end position="974"/>
    </location>
</feature>
<feature type="compositionally biased region" description="Acidic residues" evidence="8">
    <location>
        <begin position="955"/>
        <end position="969"/>
    </location>
</feature>
<sequence>MERLGLDFVSPMECEDSKLSKAEILRGLITEKLTTAAREIFAVVERTVTGYEDEVSGLKQEVDQQRRQLEAVLQPQVSLCRIEPTKRRVELKRINESVDKGFVSPWHFTNPDVDNDNLQHDIRKALPELHEETARTLSEHLRDIIGVRTKQDLLFVEPDDFGSFLTPIQNRRLLQAFKKGEVVNSNSSNHSVDPLTNPLPAVSLEDYPPASLHPAQATVELATTQPLKAKATWIRNFQIPWEKMPVGLSQAMERGVMAPPEDRRKMIRIIVEAMRAHCLNPNLAACTQVARLIVTQCPATFADKTADGEQLGCGYYSILKQLKTRVEYVNRDDVFSRIRQPRKRHCSGNGPHDVAIKRGRSELDRYGCVNWQPIALPEGETVESLEAKRKTMSAVFRSAGPQAIELVDVDEYMTLTYICQRQMLNSWPAPHICEIKEEWPFLFTKRGLCSHFRSLTGVEVDTRIKEALSTKGRKIWNYCQSRRLKQPEEIGDLLSESDSRELSNDQMSIAVILQLMKCFKENEDSIFILADALSTKESVETEMTLPTMPRVIMLGNKFMSATRWMVSMEGKIFYEADQFHDFPSVLAVFFGSYYVFNLEYQESASTTLEMIQRFFVRINPDVGTKCTAKIDEHGLVSVREFEEGTSGGQLTMEQEWQRQQTHVEDTDGSCKVSEHSEEQESEEEEEVPLASVEEPAQSSSVEQEGRRDSDCQMPNKRGWSLKTKFRTWNTLNLRVCLLKNTQTSVLKRGVLNSQIKQMKCPRRMKEAEFLNQLRSTFPRLTGQFDTFTSDASRKLTPLKLKTLTPLEICKSIKSTGKGRSALYIRVKAADKKKVSEFQSLQKKQEAINDSLPTPTITSSDSRQHTSSITDGKEDTRDSNMSNEEMDSDSIQRRMRNQRSALYIRVKAADKKKVSESEFQPLQKKQEAINDSLPTPTTSSITDGKEETRDSNMSNEESDSDSDSEEDDESLSTNRKMQRLLRLRVCLIKDTKTNTLKKGVLKSPMKKVTFHRGMKEAEFLDCLRSTFPQLTGQFDALTTDASRKLTPLKLKTLTPKEICKSIKSMGKGRSALYIRVKAADENQTSDKEFHPAIADSLSTSVATNDENQQHRSTCNRPAERVEGEKTDAVPGNSRNQQLETESDDDGEDLPVLAEEDASDSSMSGDYSDINWKPENGDDSSSSTLKMKKQKLLQLRVCFLKDTQTAVLTKTACKYPVQKLRFPRGLQEKEFLNLLRSTFPEIPEGNQPFDAFLTDKLRKLQPLKVKTLTPEEISKSIKSTGKGGSALYIRLKRNNEATSDIPSISTKTNSENLPHASSSKSPVEKLKDDEGKHQQMETGEVEEGEDCGISDSDKVRALSSADCVSENEDNGGDEEVEEGESDADWIPDKNDEGQQGESDPELKSLKVKRKLGIKHSGVNTKRRKTIKSSQSTEAKAIVSCKVCGSLCGSRNILIKHSWSHVDSPKRLCGVCGNHSESSEELRSHLESHLKTHTCNICGRFFICAVALKRHVKLHSGERPFKCDMCHKAYVSKSSLLAHRWKHVEDKPHKCDICHRSFGEKQQLMVHNMIHTGEKPYCCLVCSKSFGNLRSLSLHKLSHSREKHYSCQVCEKPFVSVQALREHQKIHTAREKSYLCDVCCKTFYTKSELNVHLKTHSNEKILCTECGKGLSTLSALKRHMIIHSGERPYSCSECGRAFNSRSTLNFHKRTHSGEKRFVCSICGKACPRLEHLKVHMRTHNGERPYQCTVCHKAFTQSHCLKKHMKSHQGEEQSAVDGLKS</sequence>
<feature type="region of interest" description="Disordered" evidence="8">
    <location>
        <begin position="1298"/>
        <end position="1401"/>
    </location>
</feature>
<evidence type="ECO:0000256" key="2">
    <source>
        <dbReference type="ARBA" id="ARBA00022723"/>
    </source>
</evidence>
<reference evidence="10" key="1">
    <citation type="submission" date="2023-07" db="EMBL/GenBank/DDBJ databases">
        <title>Chromosome-level Genome Assembly of Striped Snakehead (Channa striata).</title>
        <authorList>
            <person name="Liu H."/>
        </authorList>
    </citation>
    <scope>NUCLEOTIDE SEQUENCE</scope>
    <source>
        <strain evidence="10">Gz</strain>
        <tissue evidence="10">Muscle</tissue>
    </source>
</reference>
<dbReference type="FunFam" id="3.30.160.60:FF:000202">
    <property type="entry name" value="Zinc finger protein 574"/>
    <property type="match status" value="1"/>
</dbReference>
<dbReference type="PANTHER" id="PTHR24388:SF54">
    <property type="entry name" value="PROTEIN ESCARGOT"/>
    <property type="match status" value="1"/>
</dbReference>
<feature type="compositionally biased region" description="Polar residues" evidence="8">
    <location>
        <begin position="1098"/>
        <end position="1114"/>
    </location>
</feature>
<evidence type="ECO:0000256" key="6">
    <source>
        <dbReference type="ARBA" id="ARBA00023242"/>
    </source>
</evidence>
<dbReference type="InterPro" id="IPR036236">
    <property type="entry name" value="Znf_C2H2_sf"/>
</dbReference>
<dbReference type="GO" id="GO:0008270">
    <property type="term" value="F:zinc ion binding"/>
    <property type="evidence" value="ECO:0007669"/>
    <property type="project" value="UniProtKB-KW"/>
</dbReference>
<comment type="caution">
    <text evidence="10">The sequence shown here is derived from an EMBL/GenBank/DDBJ whole genome shotgun (WGS) entry which is preliminary data.</text>
</comment>
<dbReference type="InterPro" id="IPR050527">
    <property type="entry name" value="Snail/Krueppel_Znf"/>
</dbReference>
<dbReference type="GO" id="GO:0000978">
    <property type="term" value="F:RNA polymerase II cis-regulatory region sequence-specific DNA binding"/>
    <property type="evidence" value="ECO:0007669"/>
    <property type="project" value="TreeGrafter"/>
</dbReference>
<comment type="subcellular location">
    <subcellularLocation>
        <location evidence="1">Nucleus</location>
    </subcellularLocation>
</comment>
<evidence type="ECO:0000259" key="9">
    <source>
        <dbReference type="PROSITE" id="PS50157"/>
    </source>
</evidence>
<organism evidence="10 11">
    <name type="scientific">Channa striata</name>
    <name type="common">Snakehead murrel</name>
    <name type="synonym">Ophicephalus striatus</name>
    <dbReference type="NCBI Taxonomy" id="64152"/>
    <lineage>
        <taxon>Eukaryota</taxon>
        <taxon>Metazoa</taxon>
        <taxon>Chordata</taxon>
        <taxon>Craniata</taxon>
        <taxon>Vertebrata</taxon>
        <taxon>Euteleostomi</taxon>
        <taxon>Actinopterygii</taxon>
        <taxon>Neopterygii</taxon>
        <taxon>Teleostei</taxon>
        <taxon>Neoteleostei</taxon>
        <taxon>Acanthomorphata</taxon>
        <taxon>Anabantaria</taxon>
        <taxon>Anabantiformes</taxon>
        <taxon>Channoidei</taxon>
        <taxon>Channidae</taxon>
        <taxon>Channa</taxon>
    </lineage>
</organism>
<feature type="compositionally biased region" description="Acidic residues" evidence="8">
    <location>
        <begin position="1363"/>
        <end position="1383"/>
    </location>
</feature>
<dbReference type="Proteomes" id="UP001187415">
    <property type="component" value="Unassembled WGS sequence"/>
</dbReference>
<feature type="compositionally biased region" description="Basic and acidic residues" evidence="8">
    <location>
        <begin position="1320"/>
        <end position="1333"/>
    </location>
</feature>
<feature type="region of interest" description="Disordered" evidence="8">
    <location>
        <begin position="1098"/>
        <end position="1181"/>
    </location>
</feature>
<dbReference type="InterPro" id="IPR013087">
    <property type="entry name" value="Znf_C2H2_type"/>
</dbReference>
<feature type="compositionally biased region" description="Acidic residues" evidence="8">
    <location>
        <begin position="1139"/>
        <end position="1157"/>
    </location>
</feature>
<keyword evidence="5" id="KW-0862">Zinc</keyword>
<dbReference type="PANTHER" id="PTHR24388">
    <property type="entry name" value="ZINC FINGER PROTEIN"/>
    <property type="match status" value="1"/>
</dbReference>
<dbReference type="EMBL" id="JAUPFM010000001">
    <property type="protein sequence ID" value="KAK2863400.1"/>
    <property type="molecule type" value="Genomic_DNA"/>
</dbReference>
<dbReference type="FunFam" id="3.30.160.60:FF:000446">
    <property type="entry name" value="Zinc finger protein"/>
    <property type="match status" value="2"/>
</dbReference>
<dbReference type="FunFam" id="3.30.160.60:FF:000100">
    <property type="entry name" value="Zinc finger 45-like"/>
    <property type="match status" value="1"/>
</dbReference>
<evidence type="ECO:0000256" key="4">
    <source>
        <dbReference type="ARBA" id="ARBA00022771"/>
    </source>
</evidence>
<feature type="domain" description="C2H2-type" evidence="9">
    <location>
        <begin position="1490"/>
        <end position="1517"/>
    </location>
</feature>
<protein>
    <recommendedName>
        <fullName evidence="9">C2H2-type domain-containing protein</fullName>
    </recommendedName>
</protein>
<evidence type="ECO:0000256" key="8">
    <source>
        <dbReference type="SAM" id="MobiDB-lite"/>
    </source>
</evidence>
<feature type="compositionally biased region" description="Polar residues" evidence="8">
    <location>
        <begin position="1298"/>
        <end position="1319"/>
    </location>
</feature>
<keyword evidence="6" id="KW-0539">Nucleus</keyword>
<keyword evidence="11" id="KW-1185">Reference proteome</keyword>
<feature type="compositionally biased region" description="Polar residues" evidence="8">
    <location>
        <begin position="850"/>
        <end position="869"/>
    </location>
</feature>
<accession>A0AA88NRZ3</accession>
<dbReference type="Gene3D" id="3.30.160.60">
    <property type="entry name" value="Classic Zinc Finger"/>
    <property type="match status" value="11"/>
</dbReference>
<keyword evidence="4 7" id="KW-0863">Zinc-finger</keyword>
<name>A0AA88NRZ3_CHASR</name>
<feature type="domain" description="C2H2-type" evidence="9">
    <location>
        <begin position="1631"/>
        <end position="1658"/>
    </location>
</feature>
<dbReference type="FunFam" id="3.30.160.60:FF:000478">
    <property type="entry name" value="Zinc finger protein 133"/>
    <property type="match status" value="1"/>
</dbReference>
<evidence type="ECO:0000313" key="10">
    <source>
        <dbReference type="EMBL" id="KAK2863400.1"/>
    </source>
</evidence>
<dbReference type="GO" id="GO:0005634">
    <property type="term" value="C:nucleus"/>
    <property type="evidence" value="ECO:0007669"/>
    <property type="project" value="UniProtKB-SubCell"/>
</dbReference>
<dbReference type="GO" id="GO:0032502">
    <property type="term" value="P:developmental process"/>
    <property type="evidence" value="ECO:0007669"/>
    <property type="project" value="UniProtKB-ARBA"/>
</dbReference>
<dbReference type="GO" id="GO:0000981">
    <property type="term" value="F:DNA-binding transcription factor activity, RNA polymerase II-specific"/>
    <property type="evidence" value="ECO:0007669"/>
    <property type="project" value="TreeGrafter"/>
</dbReference>
<dbReference type="SMART" id="SM00355">
    <property type="entry name" value="ZnF_C2H2"/>
    <property type="match status" value="12"/>
</dbReference>
<evidence type="ECO:0000256" key="5">
    <source>
        <dbReference type="ARBA" id="ARBA00022833"/>
    </source>
</evidence>
<feature type="compositionally biased region" description="Polar residues" evidence="8">
    <location>
        <begin position="648"/>
        <end position="660"/>
    </location>
</feature>
<feature type="region of interest" description="Disordered" evidence="8">
    <location>
        <begin position="644"/>
        <end position="715"/>
    </location>
</feature>
<dbReference type="FunFam" id="3.30.160.60:FF:000303">
    <property type="entry name" value="Zinc finger protein 41"/>
    <property type="match status" value="1"/>
</dbReference>
<evidence type="ECO:0000313" key="11">
    <source>
        <dbReference type="Proteomes" id="UP001187415"/>
    </source>
</evidence>
<dbReference type="PROSITE" id="PS50157">
    <property type="entry name" value="ZINC_FINGER_C2H2_2"/>
    <property type="match status" value="10"/>
</dbReference>
<proteinExistence type="predicted"/>
<feature type="domain" description="C2H2-type" evidence="9">
    <location>
        <begin position="1602"/>
        <end position="1629"/>
    </location>
</feature>
<dbReference type="PROSITE" id="PS00028">
    <property type="entry name" value="ZINC_FINGER_C2H2_1"/>
    <property type="match status" value="11"/>
</dbReference>
<gene>
    <name evidence="10" type="ORF">Q5P01_002933</name>
</gene>
<feature type="domain" description="C2H2-type" evidence="9">
    <location>
        <begin position="1742"/>
        <end position="1769"/>
    </location>
</feature>
<dbReference type="SUPFAM" id="SSF57667">
    <property type="entry name" value="beta-beta-alpha zinc fingers"/>
    <property type="match status" value="5"/>
</dbReference>
<evidence type="ECO:0000256" key="7">
    <source>
        <dbReference type="PROSITE-ProRule" id="PRU00042"/>
    </source>
</evidence>
<feature type="domain" description="C2H2-type" evidence="9">
    <location>
        <begin position="1686"/>
        <end position="1713"/>
    </location>
</feature>
<feature type="compositionally biased region" description="Acidic residues" evidence="8">
    <location>
        <begin position="1337"/>
        <end position="1346"/>
    </location>
</feature>
<feature type="domain" description="C2H2-type" evidence="9">
    <location>
        <begin position="1658"/>
        <end position="1685"/>
    </location>
</feature>